<dbReference type="Proteomes" id="UP000008037">
    <property type="component" value="Chromosome"/>
</dbReference>
<feature type="region of interest" description="Disordered" evidence="1">
    <location>
        <begin position="46"/>
        <end position="69"/>
    </location>
</feature>
<dbReference type="OrthoDB" id="12203at2157"/>
<dbReference type="KEGG" id="nga:Ngar_c22440"/>
<evidence type="ECO:0000256" key="2">
    <source>
        <dbReference type="SAM" id="Phobius"/>
    </source>
</evidence>
<evidence type="ECO:0000259" key="3">
    <source>
        <dbReference type="Pfam" id="PF14947"/>
    </source>
</evidence>
<dbReference type="RefSeq" id="WP_015019709.1">
    <property type="nucleotide sequence ID" value="NC_018719.1"/>
</dbReference>
<keyword evidence="2" id="KW-1133">Transmembrane helix</keyword>
<dbReference type="EMBL" id="CP002408">
    <property type="protein sequence ID" value="AFU59174.1"/>
    <property type="molecule type" value="Genomic_DNA"/>
</dbReference>
<evidence type="ECO:0000313" key="5">
    <source>
        <dbReference type="Proteomes" id="UP000008037"/>
    </source>
</evidence>
<protein>
    <recommendedName>
        <fullName evidence="3">ArnR1-like winged helix-turn-helix domain-containing protein</fullName>
    </recommendedName>
</protein>
<feature type="domain" description="ArnR1-like winged helix-turn-helix" evidence="3">
    <location>
        <begin position="155"/>
        <end position="224"/>
    </location>
</feature>
<dbReference type="InterPro" id="IPR036388">
    <property type="entry name" value="WH-like_DNA-bd_sf"/>
</dbReference>
<dbReference type="Gene3D" id="1.10.10.10">
    <property type="entry name" value="Winged helix-like DNA-binding domain superfamily/Winged helix DNA-binding domain"/>
    <property type="match status" value="1"/>
</dbReference>
<dbReference type="GeneID" id="13796107"/>
<keyword evidence="5" id="KW-1185">Reference proteome</keyword>
<dbReference type="HOGENOM" id="CLU_1154380_0_0_2"/>
<dbReference type="InterPro" id="IPR011991">
    <property type="entry name" value="ArsR-like_HTH"/>
</dbReference>
<dbReference type="STRING" id="1237085.Ngar_c22440"/>
<gene>
    <name evidence="4" type="ordered locus">Ngar_c22440</name>
</gene>
<dbReference type="Pfam" id="PF14947">
    <property type="entry name" value="HTH_45"/>
    <property type="match status" value="1"/>
</dbReference>
<feature type="transmembrane region" description="Helical" evidence="2">
    <location>
        <begin position="6"/>
        <end position="28"/>
    </location>
</feature>
<organism evidence="4 5">
    <name type="scientific">Nitrososphaera gargensis (strain Ga9.2)</name>
    <dbReference type="NCBI Taxonomy" id="1237085"/>
    <lineage>
        <taxon>Archaea</taxon>
        <taxon>Nitrososphaerota</taxon>
        <taxon>Nitrososphaeria</taxon>
        <taxon>Nitrososphaerales</taxon>
        <taxon>Nitrososphaeraceae</taxon>
        <taxon>Nitrososphaera</taxon>
    </lineage>
</organism>
<dbReference type="InterPro" id="IPR038723">
    <property type="entry name" value="ArnR1-like_HTH"/>
</dbReference>
<reference evidence="4 5" key="1">
    <citation type="journal article" date="2012" name="Environ. Microbiol.">
        <title>The genome of the ammonia-oxidizing Candidatus Nitrososphaera gargensis: insights into metabolic versatility and environmental adaptations.</title>
        <authorList>
            <person name="Spang A."/>
            <person name="Poehlein A."/>
            <person name="Offre P."/>
            <person name="Zumbragel S."/>
            <person name="Haider S."/>
            <person name="Rychlik N."/>
            <person name="Nowka B."/>
            <person name="Schmeisser C."/>
            <person name="Lebedeva E.V."/>
            <person name="Rattei T."/>
            <person name="Bohm C."/>
            <person name="Schmid M."/>
            <person name="Galushko A."/>
            <person name="Hatzenpichler R."/>
            <person name="Weinmaier T."/>
            <person name="Daniel R."/>
            <person name="Schleper C."/>
            <person name="Spieck E."/>
            <person name="Streit W."/>
            <person name="Wagner M."/>
        </authorList>
    </citation>
    <scope>NUCLEOTIDE SEQUENCE [LARGE SCALE GENOMIC DNA]</scope>
    <source>
        <strain evidence="5">Ga9.2</strain>
    </source>
</reference>
<dbReference type="BioCyc" id="CNIT1237085:G1324-2242-MONOMER"/>
<name>K0IND3_NITGG</name>
<dbReference type="InterPro" id="IPR036390">
    <property type="entry name" value="WH_DNA-bd_sf"/>
</dbReference>
<keyword evidence="2" id="KW-0472">Membrane</keyword>
<dbReference type="CDD" id="cd00090">
    <property type="entry name" value="HTH_ARSR"/>
    <property type="match status" value="1"/>
</dbReference>
<evidence type="ECO:0000313" key="4">
    <source>
        <dbReference type="EMBL" id="AFU59174.1"/>
    </source>
</evidence>
<dbReference type="SUPFAM" id="SSF46785">
    <property type="entry name" value="Winged helix' DNA-binding domain"/>
    <property type="match status" value="1"/>
</dbReference>
<dbReference type="AlphaFoldDB" id="K0IND3"/>
<keyword evidence="2" id="KW-0812">Transmembrane</keyword>
<sequence>MLSAKLAIDIIFIGLVVVAILITAIVVAKAMTDKFSIYTNSAQQAQTNNNDNNLEESGDTKVRPTLPHLDAQPKQDQSFELSITDAQTATASPTDQIAASIYGSSPIILPITWGTVAGTLIWRGKVRSTWSKQGYDYDTFKLLTRMRGSPMRIRLLNAINSSPKNKLQLAKELDVDWKTIDNHIEMLLHSRLVEERTVVGTARYYAITHDGIKVLSLLSNSSEMTDSEN</sequence>
<proteinExistence type="predicted"/>
<accession>K0IND3</accession>
<evidence type="ECO:0000256" key="1">
    <source>
        <dbReference type="SAM" id="MobiDB-lite"/>
    </source>
</evidence>
<dbReference type="InParanoid" id="K0IND3"/>